<dbReference type="EMBL" id="BFBR01000006">
    <property type="protein sequence ID" value="GBF58488.1"/>
    <property type="molecule type" value="Genomic_DNA"/>
</dbReference>
<reference evidence="8 9" key="1">
    <citation type="journal article" date="2018" name="Genome Announc.">
        <title>Draft Genome Sequence of "Candidatus Phycosocius bacilliformis," an Alphaproteobacterial Ectosymbiont of the Hydrocarbon-Producing Green Alga Botryococcus braunii.</title>
        <authorList>
            <person name="Tanabe Y."/>
            <person name="Yamaguchi H."/>
            <person name="Watanabe M.M."/>
        </authorList>
    </citation>
    <scope>NUCLEOTIDE SEQUENCE [LARGE SCALE GENOMIC DNA]</scope>
    <source>
        <strain evidence="8 9">BOTRYCO-2</strain>
    </source>
</reference>
<evidence type="ECO:0000256" key="3">
    <source>
        <dbReference type="ARBA" id="ARBA00022989"/>
    </source>
</evidence>
<comment type="caution">
    <text evidence="8">The sequence shown here is derived from an EMBL/GenBank/DDBJ whole genome shotgun (WGS) entry which is preliminary data.</text>
</comment>
<dbReference type="GO" id="GO:0036128">
    <property type="term" value="C:CatSper complex"/>
    <property type="evidence" value="ECO:0007669"/>
    <property type="project" value="InterPro"/>
</dbReference>
<dbReference type="InterPro" id="IPR027359">
    <property type="entry name" value="Volt_channel_dom_sf"/>
</dbReference>
<comment type="subcellular location">
    <subcellularLocation>
        <location evidence="1">Membrane</location>
        <topology evidence="1">Multi-pass membrane protein</topology>
    </subcellularLocation>
</comment>
<evidence type="ECO:0000256" key="5">
    <source>
        <dbReference type="SAM" id="Coils"/>
    </source>
</evidence>
<feature type="coiled-coil region" evidence="5">
    <location>
        <begin position="275"/>
        <end position="302"/>
    </location>
</feature>
<evidence type="ECO:0000256" key="6">
    <source>
        <dbReference type="SAM" id="Phobius"/>
    </source>
</evidence>
<keyword evidence="9" id="KW-1185">Reference proteome</keyword>
<dbReference type="InterPro" id="IPR005821">
    <property type="entry name" value="Ion_trans_dom"/>
</dbReference>
<keyword evidence="4 6" id="KW-0472">Membrane</keyword>
<dbReference type="SUPFAM" id="SSF81324">
    <property type="entry name" value="Voltage-gated potassium channels"/>
    <property type="match status" value="1"/>
</dbReference>
<proteinExistence type="predicted"/>
<dbReference type="PANTHER" id="PTHR47193:SF1">
    <property type="entry name" value="CATION CHANNEL SPERM-ASSOCIATED PROTEIN 1"/>
    <property type="match status" value="1"/>
</dbReference>
<name>A0A2P2EBQ7_9PROT</name>
<feature type="transmembrane region" description="Helical" evidence="6">
    <location>
        <begin position="235"/>
        <end position="260"/>
    </location>
</feature>
<accession>A0A2P2EBQ7</accession>
<evidence type="ECO:0000313" key="9">
    <source>
        <dbReference type="Proteomes" id="UP000245086"/>
    </source>
</evidence>
<keyword evidence="2 6" id="KW-0812">Transmembrane</keyword>
<evidence type="ECO:0000256" key="2">
    <source>
        <dbReference type="ARBA" id="ARBA00022692"/>
    </source>
</evidence>
<evidence type="ECO:0000313" key="8">
    <source>
        <dbReference type="EMBL" id="GBF58488.1"/>
    </source>
</evidence>
<dbReference type="InterPro" id="IPR028746">
    <property type="entry name" value="CatSper1"/>
</dbReference>
<evidence type="ECO:0000259" key="7">
    <source>
        <dbReference type="Pfam" id="PF00520"/>
    </source>
</evidence>
<sequence>MPVVGVDLCNDHIFLNIGLLDPMGAKSQGMALLILPPNGPVSMQAYVQQLIESRRFEGLITTLILINAIILGLETSAPIMAQFGPILIWADKILLAIFVAELAAKLLVYRGKFFHSGWNIFDFIIIAIALVPATGPLSVLRALRVLRVLRLITILPSLRRVVGAMLSALPGMGSIIILLLLVFYVSSVMATKLFAATEPEAFGDLGRSLFTLFQLMTLDGWSGEIVKPVLEDHPFAMLFFLPFILFSAFVVLNLFIGVVVGAMQDEAQDAAVSAVRSAEAREEALLQELKALRGEVEALRAAITPR</sequence>
<evidence type="ECO:0000256" key="4">
    <source>
        <dbReference type="ARBA" id="ARBA00023136"/>
    </source>
</evidence>
<feature type="transmembrane region" description="Helical" evidence="6">
    <location>
        <begin position="56"/>
        <end position="74"/>
    </location>
</feature>
<feature type="transmembrane region" description="Helical" evidence="6">
    <location>
        <begin position="120"/>
        <end position="140"/>
    </location>
</feature>
<gene>
    <name evidence="8" type="ORF">PbB2_02174</name>
</gene>
<dbReference type="Pfam" id="PF00520">
    <property type="entry name" value="Ion_trans"/>
    <property type="match status" value="1"/>
</dbReference>
<dbReference type="GO" id="GO:0005227">
    <property type="term" value="F:calcium-activated cation channel activity"/>
    <property type="evidence" value="ECO:0007669"/>
    <property type="project" value="InterPro"/>
</dbReference>
<dbReference type="Gene3D" id="1.10.287.70">
    <property type="match status" value="1"/>
</dbReference>
<feature type="transmembrane region" description="Helical" evidence="6">
    <location>
        <begin position="86"/>
        <end position="108"/>
    </location>
</feature>
<keyword evidence="3 6" id="KW-1133">Transmembrane helix</keyword>
<feature type="transmembrane region" description="Helical" evidence="6">
    <location>
        <begin position="161"/>
        <end position="185"/>
    </location>
</feature>
<dbReference type="AlphaFoldDB" id="A0A2P2EBQ7"/>
<protein>
    <recommendedName>
        <fullName evidence="7">Ion transport domain-containing protein</fullName>
    </recommendedName>
</protein>
<dbReference type="Proteomes" id="UP000245086">
    <property type="component" value="Unassembled WGS sequence"/>
</dbReference>
<feature type="domain" description="Ion transport" evidence="7">
    <location>
        <begin position="54"/>
        <end position="269"/>
    </location>
</feature>
<dbReference type="GO" id="GO:0005245">
    <property type="term" value="F:voltage-gated calcium channel activity"/>
    <property type="evidence" value="ECO:0007669"/>
    <property type="project" value="TreeGrafter"/>
</dbReference>
<keyword evidence="5" id="KW-0175">Coiled coil</keyword>
<dbReference type="PANTHER" id="PTHR47193">
    <property type="entry name" value="CATION CHANNEL SPERM-ASSOCIATED PROTEIN 1"/>
    <property type="match status" value="1"/>
</dbReference>
<evidence type="ECO:0000256" key="1">
    <source>
        <dbReference type="ARBA" id="ARBA00004141"/>
    </source>
</evidence>
<organism evidence="8 9">
    <name type="scientific">Candidatus Phycosocius bacilliformis</name>
    <dbReference type="NCBI Taxonomy" id="1445552"/>
    <lineage>
        <taxon>Bacteria</taxon>
        <taxon>Pseudomonadati</taxon>
        <taxon>Pseudomonadota</taxon>
        <taxon>Alphaproteobacteria</taxon>
        <taxon>Caulobacterales</taxon>
        <taxon>Caulobacterales incertae sedis</taxon>
        <taxon>Candidatus Phycosocius</taxon>
    </lineage>
</organism>
<dbReference type="Gene3D" id="1.20.120.350">
    <property type="entry name" value="Voltage-gated potassium channels. Chain C"/>
    <property type="match status" value="1"/>
</dbReference>